<feature type="region of interest" description="Disordered" evidence="1">
    <location>
        <begin position="24"/>
        <end position="60"/>
    </location>
</feature>
<dbReference type="AlphaFoldDB" id="A0A4Z2EZ03"/>
<organism evidence="2 3">
    <name type="scientific">Liparis tanakae</name>
    <name type="common">Tanaka's snailfish</name>
    <dbReference type="NCBI Taxonomy" id="230148"/>
    <lineage>
        <taxon>Eukaryota</taxon>
        <taxon>Metazoa</taxon>
        <taxon>Chordata</taxon>
        <taxon>Craniata</taxon>
        <taxon>Vertebrata</taxon>
        <taxon>Euteleostomi</taxon>
        <taxon>Actinopterygii</taxon>
        <taxon>Neopterygii</taxon>
        <taxon>Teleostei</taxon>
        <taxon>Neoteleostei</taxon>
        <taxon>Acanthomorphata</taxon>
        <taxon>Eupercaria</taxon>
        <taxon>Perciformes</taxon>
        <taxon>Cottioidei</taxon>
        <taxon>Cottales</taxon>
        <taxon>Liparidae</taxon>
        <taxon>Liparis</taxon>
    </lineage>
</organism>
<dbReference type="Proteomes" id="UP000314294">
    <property type="component" value="Unassembled WGS sequence"/>
</dbReference>
<evidence type="ECO:0000313" key="3">
    <source>
        <dbReference type="Proteomes" id="UP000314294"/>
    </source>
</evidence>
<evidence type="ECO:0000313" key="2">
    <source>
        <dbReference type="EMBL" id="TNN34003.1"/>
    </source>
</evidence>
<accession>A0A4Z2EZ03</accession>
<reference evidence="2 3" key="1">
    <citation type="submission" date="2019-03" db="EMBL/GenBank/DDBJ databases">
        <title>First draft genome of Liparis tanakae, snailfish: a comprehensive survey of snailfish specific genes.</title>
        <authorList>
            <person name="Kim W."/>
            <person name="Song I."/>
            <person name="Jeong J.-H."/>
            <person name="Kim D."/>
            <person name="Kim S."/>
            <person name="Ryu S."/>
            <person name="Song J.Y."/>
            <person name="Lee S.K."/>
        </authorList>
    </citation>
    <scope>NUCLEOTIDE SEQUENCE [LARGE SCALE GENOMIC DNA]</scope>
    <source>
        <tissue evidence="2">Muscle</tissue>
    </source>
</reference>
<feature type="compositionally biased region" description="Basic and acidic residues" evidence="1">
    <location>
        <begin position="40"/>
        <end position="50"/>
    </location>
</feature>
<name>A0A4Z2EZ03_9TELE</name>
<sequence>MKKQHPGVLSSSSFVLCLIKAQLQDTSSSSSSSSSSPQQMDKRRVTRSDEPSSVSSSECDALWPSFSEATRFPWPSLDLPLSCTNSWISTGSRRNLSWYSWSRSLWS</sequence>
<proteinExistence type="predicted"/>
<comment type="caution">
    <text evidence="2">The sequence shown here is derived from an EMBL/GenBank/DDBJ whole genome shotgun (WGS) entry which is preliminary data.</text>
</comment>
<keyword evidence="3" id="KW-1185">Reference proteome</keyword>
<protein>
    <submittedName>
        <fullName evidence="2">Uncharacterized protein</fullName>
    </submittedName>
</protein>
<evidence type="ECO:0000256" key="1">
    <source>
        <dbReference type="SAM" id="MobiDB-lite"/>
    </source>
</evidence>
<feature type="compositionally biased region" description="Low complexity" evidence="1">
    <location>
        <begin position="27"/>
        <end position="36"/>
    </location>
</feature>
<dbReference type="EMBL" id="SRLO01002066">
    <property type="protein sequence ID" value="TNN34003.1"/>
    <property type="molecule type" value="Genomic_DNA"/>
</dbReference>
<gene>
    <name evidence="2" type="ORF">EYF80_055835</name>
</gene>